<dbReference type="AlphaFoldDB" id="A0A255YV07"/>
<feature type="domain" description="DUF1254" evidence="4">
    <location>
        <begin position="110"/>
        <end position="228"/>
    </location>
</feature>
<protein>
    <recommendedName>
        <fullName evidence="7">Phosphatidylserine decarboxylase</fullName>
    </recommendedName>
</protein>
<dbReference type="Proteomes" id="UP000216991">
    <property type="component" value="Unassembled WGS sequence"/>
</dbReference>
<evidence type="ECO:0000313" key="5">
    <source>
        <dbReference type="EMBL" id="OYQ33042.1"/>
    </source>
</evidence>
<proteinExistence type="predicted"/>
<sequence length="487" mass="51635">MIAAALALLATPDHAAPAKAAPAKAAASKAAPTRPGTKPAAAKNVAKPVATPAPAAAAPIAAAPAPLPDTPEIQALRRAFRFGFAPYEMLRTRQAQAARMQAAGMGSGINALVPRLKLADASSREVTTPNNDTLYGSAWLDLSQGPVFFTIPPLNRYHSAALMSITSDVVALLGTRTVGTAGGRYAIVGPNFAGDLPRGVEMVRSQSNDAWLLVRVVVNGPDDLAAAADGLTRYTLSAVGGDNPIDLAVPAKPDGKAFLTTVNLAIERSGDERLQARARGFADQGIGTPWEQLSPELQKLWTDSLPALVAELKDGLAGGETVNGWSYPPQNMAFYGEDDDLRARVALGGLAALPRVEAVYFTAKSDGQGKPLTGDKSWRLKIPPGLPVGAFWSLTMYQQEEDGRLFFVSNELDRFAVGDRSRHLRPERDGSIELFIQNPKPSGERVVNWLPAPKGKFVLVYRAYLPGAGLLDGSVRLPPVTEDEMIP</sequence>
<evidence type="ECO:0000259" key="3">
    <source>
        <dbReference type="Pfam" id="PF06742"/>
    </source>
</evidence>
<evidence type="ECO:0000256" key="2">
    <source>
        <dbReference type="SAM" id="SignalP"/>
    </source>
</evidence>
<dbReference type="PANTHER" id="PTHR36509">
    <property type="entry name" value="BLL3101 PROTEIN"/>
    <property type="match status" value="1"/>
</dbReference>
<evidence type="ECO:0000313" key="6">
    <source>
        <dbReference type="Proteomes" id="UP000216991"/>
    </source>
</evidence>
<keyword evidence="2" id="KW-0732">Signal</keyword>
<dbReference type="Pfam" id="PF06742">
    <property type="entry name" value="DUF1214"/>
    <property type="match status" value="1"/>
</dbReference>
<evidence type="ECO:0008006" key="7">
    <source>
        <dbReference type="Google" id="ProtNLM"/>
    </source>
</evidence>
<feature type="domain" description="DUF1214" evidence="3">
    <location>
        <begin position="357"/>
        <end position="467"/>
    </location>
</feature>
<organism evidence="5 6">
    <name type="scientific">Sandarakinorhabdus cyanobacteriorum</name>
    <dbReference type="NCBI Taxonomy" id="1981098"/>
    <lineage>
        <taxon>Bacteria</taxon>
        <taxon>Pseudomonadati</taxon>
        <taxon>Pseudomonadota</taxon>
        <taxon>Alphaproteobacteria</taxon>
        <taxon>Sphingomonadales</taxon>
        <taxon>Sphingosinicellaceae</taxon>
        <taxon>Sandarakinorhabdus</taxon>
    </lineage>
</organism>
<dbReference type="SUPFAM" id="SSF160935">
    <property type="entry name" value="VPA0735-like"/>
    <property type="match status" value="1"/>
</dbReference>
<feature type="region of interest" description="Disordered" evidence="1">
    <location>
        <begin position="20"/>
        <end position="47"/>
    </location>
</feature>
<comment type="caution">
    <text evidence="5">The sequence shown here is derived from an EMBL/GenBank/DDBJ whole genome shotgun (WGS) entry which is preliminary data.</text>
</comment>
<dbReference type="Pfam" id="PF06863">
    <property type="entry name" value="DUF1254"/>
    <property type="match status" value="1"/>
</dbReference>
<dbReference type="InterPro" id="IPR010621">
    <property type="entry name" value="DUF1214"/>
</dbReference>
<dbReference type="Gene3D" id="2.60.120.600">
    <property type="entry name" value="Domain of unknown function DUF1214, C-terminal domain"/>
    <property type="match status" value="1"/>
</dbReference>
<dbReference type="PANTHER" id="PTHR36509:SF2">
    <property type="entry name" value="BLL3101 PROTEIN"/>
    <property type="match status" value="1"/>
</dbReference>
<reference evidence="5 6" key="1">
    <citation type="submission" date="2017-07" db="EMBL/GenBank/DDBJ databases">
        <title>Sandarakinorhabdus cyanobacteriorum sp. nov., a novel bacterium isolated from cyanobacterial aggregates in a eutrophic lake.</title>
        <authorList>
            <person name="Cai H."/>
        </authorList>
    </citation>
    <scope>NUCLEOTIDE SEQUENCE [LARGE SCALE GENOMIC DNA]</scope>
    <source>
        <strain evidence="5 6">TH057</strain>
    </source>
</reference>
<dbReference type="InterPro" id="IPR010679">
    <property type="entry name" value="DUF1254"/>
</dbReference>
<keyword evidence="6" id="KW-1185">Reference proteome</keyword>
<evidence type="ECO:0000256" key="1">
    <source>
        <dbReference type="SAM" id="MobiDB-lite"/>
    </source>
</evidence>
<dbReference type="Gene3D" id="2.60.40.1610">
    <property type="entry name" value="Domain of unknown function DUF1254"/>
    <property type="match status" value="1"/>
</dbReference>
<dbReference type="InterPro" id="IPR037049">
    <property type="entry name" value="DUF1214_C_sf"/>
</dbReference>
<feature type="signal peptide" evidence="2">
    <location>
        <begin position="1"/>
        <end position="15"/>
    </location>
</feature>
<gene>
    <name evidence="5" type="ORF">CHU93_03335</name>
</gene>
<feature type="chain" id="PRO_5012129296" description="Phosphatidylserine decarboxylase" evidence="2">
    <location>
        <begin position="16"/>
        <end position="487"/>
    </location>
</feature>
<dbReference type="InterPro" id="IPR037050">
    <property type="entry name" value="DUF1254_sf"/>
</dbReference>
<evidence type="ECO:0000259" key="4">
    <source>
        <dbReference type="Pfam" id="PF06863"/>
    </source>
</evidence>
<dbReference type="EMBL" id="NOXT01000078">
    <property type="protein sequence ID" value="OYQ33042.1"/>
    <property type="molecule type" value="Genomic_DNA"/>
</dbReference>
<accession>A0A255YV07</accession>
<name>A0A255YV07_9SPHN</name>